<dbReference type="AlphaFoldDB" id="A0A1C3JYH2"/>
<reference evidence="3 4" key="2">
    <citation type="submission" date="2017-08" db="EMBL/GenBank/DDBJ databases">
        <authorList>
            <person name="de Groot N.N."/>
        </authorList>
    </citation>
    <scope>NUCLEOTIDE SEQUENCE [LARGE SCALE GENOMIC DNA]</scope>
    <source>
        <strain evidence="3">Orrdi1</strain>
    </source>
</reference>
<evidence type="ECO:0000313" key="3">
    <source>
        <dbReference type="EMBL" id="SOE51338.1"/>
    </source>
</evidence>
<reference evidence="2 4" key="1">
    <citation type="submission" date="2016-06" db="EMBL/GenBank/DDBJ databases">
        <authorList>
            <person name="Kjaerup R.B."/>
            <person name="Dalgaard T.S."/>
            <person name="Juul-Madsen H.R."/>
        </authorList>
    </citation>
    <scope>NUCLEOTIDE SEQUENCE [LARGE SCALE GENOMIC DNA]</scope>
    <source>
        <strain evidence="2">Orrdi1</strain>
    </source>
</reference>
<dbReference type="Gene3D" id="1.20.1290.10">
    <property type="entry name" value="AhpD-like"/>
    <property type="match status" value="1"/>
</dbReference>
<dbReference type="Proteomes" id="UP000078558">
    <property type="component" value="Chromosome I"/>
</dbReference>
<evidence type="ECO:0000259" key="1">
    <source>
        <dbReference type="Pfam" id="PF02627"/>
    </source>
</evidence>
<dbReference type="PANTHER" id="PTHR35446:SF3">
    <property type="entry name" value="CMD DOMAIN-CONTAINING PROTEIN"/>
    <property type="match status" value="1"/>
</dbReference>
<dbReference type="STRING" id="1851544.ODI_02286"/>
<dbReference type="InterPro" id="IPR004675">
    <property type="entry name" value="AhpD_core"/>
</dbReference>
<name>A0A1C3JYH2_9BURK</name>
<dbReference type="SUPFAM" id="SSF69118">
    <property type="entry name" value="AhpD-like"/>
    <property type="match status" value="1"/>
</dbReference>
<dbReference type="RefSeq" id="WP_067750119.1">
    <property type="nucleotide sequence ID" value="NZ_LT907988.1"/>
</dbReference>
<dbReference type="EMBL" id="LT907988">
    <property type="protein sequence ID" value="SOE51338.1"/>
    <property type="molecule type" value="Genomic_DNA"/>
</dbReference>
<dbReference type="KEGG" id="odi:ODI_R3369"/>
<dbReference type="GO" id="GO:0051920">
    <property type="term" value="F:peroxiredoxin activity"/>
    <property type="evidence" value="ECO:0007669"/>
    <property type="project" value="InterPro"/>
</dbReference>
<dbReference type="InterPro" id="IPR029032">
    <property type="entry name" value="AhpD-like"/>
</dbReference>
<gene>
    <name evidence="2" type="ORF">ODI_02286</name>
    <name evidence="3" type="ORF">ODI_R3369</name>
</gene>
<protein>
    <submittedName>
        <fullName evidence="2">Macrophage infectivity potentiator-related protein</fullName>
    </submittedName>
</protein>
<feature type="domain" description="Carboxymuconolactone decarboxylase-like" evidence="1">
    <location>
        <begin position="47"/>
        <end position="121"/>
    </location>
</feature>
<evidence type="ECO:0000313" key="2">
    <source>
        <dbReference type="EMBL" id="SBT24198.1"/>
    </source>
</evidence>
<dbReference type="NCBIfam" id="TIGR00778">
    <property type="entry name" value="ahpD_dom"/>
    <property type="match status" value="1"/>
</dbReference>
<dbReference type="Pfam" id="PF02627">
    <property type="entry name" value="CMD"/>
    <property type="match status" value="1"/>
</dbReference>
<dbReference type="PANTHER" id="PTHR35446">
    <property type="entry name" value="SI:CH211-175M2.5"/>
    <property type="match status" value="1"/>
</dbReference>
<dbReference type="EMBL" id="FLRC01000006">
    <property type="protein sequence ID" value="SBT24198.1"/>
    <property type="molecule type" value="Genomic_DNA"/>
</dbReference>
<dbReference type="OrthoDB" id="9801997at2"/>
<keyword evidence="4" id="KW-1185">Reference proteome</keyword>
<dbReference type="InterPro" id="IPR003779">
    <property type="entry name" value="CMD-like"/>
</dbReference>
<sequence>MSRLPLLDPDTAPESTRPALLAARQGAGYLSNLLAVLAHAPVALEAYQTLSAINARASLTLAQREVVQLVAATTHGCAFCVAGHTALGLNKARLDPALVEALREGAALPDPKLEALARYTRDVIATRGAVDDSAFEAFLAAGHTQAQALEVVVGLGLATICNFANVLARTPLNPELQEHAWRIPA</sequence>
<proteinExistence type="predicted"/>
<accession>A0A1C3JYH2</accession>
<evidence type="ECO:0000313" key="4">
    <source>
        <dbReference type="Proteomes" id="UP000078558"/>
    </source>
</evidence>
<organism evidence="2 4">
    <name type="scientific">Orrella dioscoreae</name>
    <dbReference type="NCBI Taxonomy" id="1851544"/>
    <lineage>
        <taxon>Bacteria</taxon>
        <taxon>Pseudomonadati</taxon>
        <taxon>Pseudomonadota</taxon>
        <taxon>Betaproteobacteria</taxon>
        <taxon>Burkholderiales</taxon>
        <taxon>Alcaligenaceae</taxon>
        <taxon>Orrella</taxon>
    </lineage>
</organism>